<feature type="region of interest" description="Disordered" evidence="1">
    <location>
        <begin position="372"/>
        <end position="392"/>
    </location>
</feature>
<organism evidence="3">
    <name type="scientific">marine metagenome</name>
    <dbReference type="NCBI Taxonomy" id="408172"/>
    <lineage>
        <taxon>unclassified sequences</taxon>
        <taxon>metagenomes</taxon>
        <taxon>ecological metagenomes</taxon>
    </lineage>
</organism>
<proteinExistence type="predicted"/>
<protein>
    <recommendedName>
        <fullName evidence="2">DUF4340 domain-containing protein</fullName>
    </recommendedName>
</protein>
<dbReference type="Pfam" id="PF14238">
    <property type="entry name" value="DUF4340"/>
    <property type="match status" value="1"/>
</dbReference>
<dbReference type="InterPro" id="IPR025641">
    <property type="entry name" value="DUF4340"/>
</dbReference>
<evidence type="ECO:0000259" key="2">
    <source>
        <dbReference type="Pfam" id="PF14238"/>
    </source>
</evidence>
<feature type="domain" description="DUF4340" evidence="2">
    <location>
        <begin position="78"/>
        <end position="273"/>
    </location>
</feature>
<reference evidence="3" key="1">
    <citation type="submission" date="2018-05" db="EMBL/GenBank/DDBJ databases">
        <authorList>
            <person name="Lanie J.A."/>
            <person name="Ng W.-L."/>
            <person name="Kazmierczak K.M."/>
            <person name="Andrzejewski T.M."/>
            <person name="Davidsen T.M."/>
            <person name="Wayne K.J."/>
            <person name="Tettelin H."/>
            <person name="Glass J.I."/>
            <person name="Rusch D."/>
            <person name="Podicherti R."/>
            <person name="Tsui H.-C.T."/>
            <person name="Winkler M.E."/>
        </authorList>
    </citation>
    <scope>NUCLEOTIDE SEQUENCE</scope>
</reference>
<name>A0A381VNC7_9ZZZZ</name>
<evidence type="ECO:0000256" key="1">
    <source>
        <dbReference type="SAM" id="MobiDB-lite"/>
    </source>
</evidence>
<dbReference type="AlphaFoldDB" id="A0A381VNC7"/>
<feature type="non-terminal residue" evidence="3">
    <location>
        <position position="443"/>
    </location>
</feature>
<evidence type="ECO:0000313" key="3">
    <source>
        <dbReference type="EMBL" id="SVA41724.1"/>
    </source>
</evidence>
<dbReference type="EMBL" id="UINC01009298">
    <property type="protein sequence ID" value="SVA41724.1"/>
    <property type="molecule type" value="Genomic_DNA"/>
</dbReference>
<gene>
    <name evidence="3" type="ORF">METZ01_LOCUS94578</name>
</gene>
<sequence>MNETQKTTYFIGTAVVLGLLALLTSPGNPTPETFSDKGEIFFPEFVDPNSATSLEVIEFDQETGSPRPFKVLFQGGNWTIPSHHAHPADGKDRLAQTAAGVIDIKKDDVVSDNPTDHEAFSVLDPLDETSTKLSGRGKRVTIKDKNSNTLADLIVGKQVEGREKFFYVRLPEQKRTYAARIDLDISTNFSDWIERDLLLADKNKISVITIKDYSINERTGRLNQRDTIVLTKDDDTWHANRMAASQEVAKDKMDSLLTALDSLTIVGVRPKPDGLSLSLASIGQGGVSITDSDALSLQNRGFFFTQDSQLVSNEGETQIRTEEGVVYTLRFGEVVFGTGDAISSGTEQSDVASSGPGENRYLFITTEFDQKQFPEPRKPSNMGFQSRPDSTWSAEDQRNADLFADHQSWLRNVENGQSTSDGLNTRFAKWYYVISANSFDRVH</sequence>
<accession>A0A381VNC7</accession>
<feature type="compositionally biased region" description="Polar residues" evidence="1">
    <location>
        <begin position="382"/>
        <end position="392"/>
    </location>
</feature>